<dbReference type="OrthoDB" id="410347at2759"/>
<keyword evidence="10" id="KW-0275">Fatty acid biosynthesis</keyword>
<comment type="similarity">
    <text evidence="2">Belongs to the fatty acid desaturase type 1 family.</text>
</comment>
<evidence type="ECO:0000256" key="5">
    <source>
        <dbReference type="ARBA" id="ARBA00022832"/>
    </source>
</evidence>
<evidence type="ECO:0000313" key="12">
    <source>
        <dbReference type="EMBL" id="CAH0375679.1"/>
    </source>
</evidence>
<evidence type="ECO:0000256" key="8">
    <source>
        <dbReference type="ARBA" id="ARBA00023098"/>
    </source>
</evidence>
<evidence type="ECO:0000256" key="10">
    <source>
        <dbReference type="ARBA" id="ARBA00023160"/>
    </source>
</evidence>
<protein>
    <recommendedName>
        <fullName evidence="14">Fatty acid desaturase domain-containing protein</fullName>
    </recommendedName>
</protein>
<dbReference type="GO" id="GO:0016020">
    <property type="term" value="C:membrane"/>
    <property type="evidence" value="ECO:0007669"/>
    <property type="project" value="UniProtKB-SubCell"/>
</dbReference>
<keyword evidence="13" id="KW-1185">Reference proteome</keyword>
<evidence type="ECO:0000256" key="1">
    <source>
        <dbReference type="ARBA" id="ARBA00004141"/>
    </source>
</evidence>
<keyword evidence="9" id="KW-0472">Membrane</keyword>
<evidence type="ECO:0000256" key="7">
    <source>
        <dbReference type="ARBA" id="ARBA00023002"/>
    </source>
</evidence>
<keyword evidence="4" id="KW-0812">Transmembrane</keyword>
<dbReference type="Proteomes" id="UP000789595">
    <property type="component" value="Unassembled WGS sequence"/>
</dbReference>
<sequence length="312" mass="35786">MSATATATAPRADHPDTIRRRKRSPSPNGVEDTLNKKLQKHNWFKDIDHLELNPLFLLELPGVILLSIYYRQHFSWSVMPHMFGIYMLKEIIGMSACLHRYFAHRGFTCSRFVQFLLYLGGSLASQGSPIWWASMHRRHHAACDTDDDPHSPVVKGFFMAWIGWVYVPGNEGALGAGTDRRLVRDLLAFPELAIMENLHFGVVLAAHYAFYRYGGIQWALFVSAWSSIICQLATLYFNAAFHTPDHEEDRFPGACQARDIPLDPLSNLMGEAYHRWHHQHPKAFQRPGLDLPYYLFILPMLKLGVFHGKNRL</sequence>
<name>A0A8J2SYV2_9STRA</name>
<dbReference type="PANTHER" id="PTHR11351:SF31">
    <property type="entry name" value="DESATURASE 1, ISOFORM A-RELATED"/>
    <property type="match status" value="1"/>
</dbReference>
<evidence type="ECO:0000256" key="3">
    <source>
        <dbReference type="ARBA" id="ARBA00022516"/>
    </source>
</evidence>
<keyword evidence="5" id="KW-0276">Fatty acid metabolism</keyword>
<feature type="region of interest" description="Disordered" evidence="11">
    <location>
        <begin position="1"/>
        <end position="32"/>
    </location>
</feature>
<accession>A0A8J2SYV2</accession>
<dbReference type="GO" id="GO:0006633">
    <property type="term" value="P:fatty acid biosynthetic process"/>
    <property type="evidence" value="ECO:0007669"/>
    <property type="project" value="UniProtKB-KW"/>
</dbReference>
<evidence type="ECO:0000256" key="2">
    <source>
        <dbReference type="ARBA" id="ARBA00009295"/>
    </source>
</evidence>
<keyword evidence="6" id="KW-1133">Transmembrane helix</keyword>
<keyword evidence="7" id="KW-0560">Oxidoreductase</keyword>
<evidence type="ECO:0000256" key="11">
    <source>
        <dbReference type="SAM" id="MobiDB-lite"/>
    </source>
</evidence>
<evidence type="ECO:0000256" key="9">
    <source>
        <dbReference type="ARBA" id="ARBA00023136"/>
    </source>
</evidence>
<evidence type="ECO:0000256" key="4">
    <source>
        <dbReference type="ARBA" id="ARBA00022692"/>
    </source>
</evidence>
<dbReference type="GO" id="GO:0016717">
    <property type="term" value="F:oxidoreductase activity, acting on paired donors, with oxidation of a pair of donors resulting in the reduction of molecular oxygen to two molecules of water"/>
    <property type="evidence" value="ECO:0007669"/>
    <property type="project" value="InterPro"/>
</dbReference>
<evidence type="ECO:0000256" key="6">
    <source>
        <dbReference type="ARBA" id="ARBA00022989"/>
    </source>
</evidence>
<comment type="subcellular location">
    <subcellularLocation>
        <location evidence="1">Membrane</location>
        <topology evidence="1">Multi-pass membrane protein</topology>
    </subcellularLocation>
</comment>
<proteinExistence type="inferred from homology"/>
<reference evidence="12" key="1">
    <citation type="submission" date="2021-11" db="EMBL/GenBank/DDBJ databases">
        <authorList>
            <consortium name="Genoscope - CEA"/>
            <person name="William W."/>
        </authorList>
    </citation>
    <scope>NUCLEOTIDE SEQUENCE</scope>
</reference>
<gene>
    <name evidence="12" type="ORF">PECAL_5P02160</name>
</gene>
<dbReference type="InterPro" id="IPR015876">
    <property type="entry name" value="Acyl-CoA_DS"/>
</dbReference>
<evidence type="ECO:0000313" key="13">
    <source>
        <dbReference type="Proteomes" id="UP000789595"/>
    </source>
</evidence>
<keyword evidence="8" id="KW-0443">Lipid metabolism</keyword>
<dbReference type="EMBL" id="CAKKNE010000005">
    <property type="protein sequence ID" value="CAH0375679.1"/>
    <property type="molecule type" value="Genomic_DNA"/>
</dbReference>
<organism evidence="12 13">
    <name type="scientific">Pelagomonas calceolata</name>
    <dbReference type="NCBI Taxonomy" id="35677"/>
    <lineage>
        <taxon>Eukaryota</taxon>
        <taxon>Sar</taxon>
        <taxon>Stramenopiles</taxon>
        <taxon>Ochrophyta</taxon>
        <taxon>Pelagophyceae</taxon>
        <taxon>Pelagomonadales</taxon>
        <taxon>Pelagomonadaceae</taxon>
        <taxon>Pelagomonas</taxon>
    </lineage>
</organism>
<dbReference type="AlphaFoldDB" id="A0A8J2SYV2"/>
<dbReference type="PANTHER" id="PTHR11351">
    <property type="entry name" value="ACYL-COA DESATURASE"/>
    <property type="match status" value="1"/>
</dbReference>
<keyword evidence="3" id="KW-0444">Lipid biosynthesis</keyword>
<evidence type="ECO:0008006" key="14">
    <source>
        <dbReference type="Google" id="ProtNLM"/>
    </source>
</evidence>
<comment type="caution">
    <text evidence="12">The sequence shown here is derived from an EMBL/GenBank/DDBJ whole genome shotgun (WGS) entry which is preliminary data.</text>
</comment>